<sequence>MPTTAPLDNEDKELNKQIVVEVDADVVSIWVVELWVLPTIKLDGKQSSNNGDGGIGKEAEVLAGGGVGEGELEWTKHRLKPKL</sequence>
<protein>
    <submittedName>
        <fullName evidence="1">Uncharacterized protein</fullName>
    </submittedName>
</protein>
<gene>
    <name evidence="1" type="ORF">Pyn_17122</name>
</gene>
<dbReference type="EMBL" id="PJQY01002727">
    <property type="protein sequence ID" value="PQM43060.1"/>
    <property type="molecule type" value="Genomic_DNA"/>
</dbReference>
<evidence type="ECO:0000313" key="2">
    <source>
        <dbReference type="Proteomes" id="UP000250321"/>
    </source>
</evidence>
<accession>A0A314UZY2</accession>
<evidence type="ECO:0000313" key="1">
    <source>
        <dbReference type="EMBL" id="PQM43060.1"/>
    </source>
</evidence>
<comment type="caution">
    <text evidence="1">The sequence shown here is derived from an EMBL/GenBank/DDBJ whole genome shotgun (WGS) entry which is preliminary data.</text>
</comment>
<proteinExistence type="predicted"/>
<keyword evidence="2" id="KW-1185">Reference proteome</keyword>
<dbReference type="Proteomes" id="UP000250321">
    <property type="component" value="Unassembled WGS sequence"/>
</dbReference>
<name>A0A314UZY2_PRUYE</name>
<reference evidence="1 2" key="1">
    <citation type="submission" date="2018-02" db="EMBL/GenBank/DDBJ databases">
        <title>Draft genome of wild Prunus yedoensis var. nudiflora.</title>
        <authorList>
            <person name="Baek S."/>
            <person name="Kim J.-H."/>
            <person name="Choi K."/>
            <person name="Kim G.-B."/>
            <person name="Cho A."/>
            <person name="Jang H."/>
            <person name="Shin C.-H."/>
            <person name="Yu H.-J."/>
            <person name="Mun J.-H."/>
        </authorList>
    </citation>
    <scope>NUCLEOTIDE SEQUENCE [LARGE SCALE GENOMIC DNA]</scope>
    <source>
        <strain evidence="2">cv. Jeju island</strain>
        <tissue evidence="1">Leaf</tissue>
    </source>
</reference>
<dbReference type="AlphaFoldDB" id="A0A314UZY2"/>
<organism evidence="1 2">
    <name type="scientific">Prunus yedoensis var. nudiflora</name>
    <dbReference type="NCBI Taxonomy" id="2094558"/>
    <lineage>
        <taxon>Eukaryota</taxon>
        <taxon>Viridiplantae</taxon>
        <taxon>Streptophyta</taxon>
        <taxon>Embryophyta</taxon>
        <taxon>Tracheophyta</taxon>
        <taxon>Spermatophyta</taxon>
        <taxon>Magnoliopsida</taxon>
        <taxon>eudicotyledons</taxon>
        <taxon>Gunneridae</taxon>
        <taxon>Pentapetalae</taxon>
        <taxon>rosids</taxon>
        <taxon>fabids</taxon>
        <taxon>Rosales</taxon>
        <taxon>Rosaceae</taxon>
        <taxon>Amygdaloideae</taxon>
        <taxon>Amygdaleae</taxon>
        <taxon>Prunus</taxon>
    </lineage>
</organism>